<evidence type="ECO:0000313" key="3">
    <source>
        <dbReference type="EMBL" id="KAJ5084509.1"/>
    </source>
</evidence>
<proteinExistence type="predicted"/>
<reference evidence="3" key="2">
    <citation type="journal article" date="2023" name="IMA Fungus">
        <title>Comparative genomic study of the Penicillium genus elucidates a diverse pangenome and 15 lateral gene transfer events.</title>
        <authorList>
            <person name="Petersen C."/>
            <person name="Sorensen T."/>
            <person name="Nielsen M.R."/>
            <person name="Sondergaard T.E."/>
            <person name="Sorensen J.L."/>
            <person name="Fitzpatrick D.A."/>
            <person name="Frisvad J.C."/>
            <person name="Nielsen K.L."/>
        </authorList>
    </citation>
    <scope>NUCLEOTIDE SEQUENCE</scope>
    <source>
        <strain evidence="3">IBT 34128</strain>
    </source>
</reference>
<dbReference type="PROSITE" id="PS50076">
    <property type="entry name" value="DNAJ_2"/>
    <property type="match status" value="1"/>
</dbReference>
<dbReference type="InterPro" id="IPR052594">
    <property type="entry name" value="J_domain-containing_protein"/>
</dbReference>
<feature type="compositionally biased region" description="Polar residues" evidence="1">
    <location>
        <begin position="361"/>
        <end position="371"/>
    </location>
</feature>
<dbReference type="InterPro" id="IPR036869">
    <property type="entry name" value="J_dom_sf"/>
</dbReference>
<dbReference type="InterPro" id="IPR018253">
    <property type="entry name" value="DnaJ_domain_CS"/>
</dbReference>
<sequence length="554" mass="63750">MSSPPDIDPYAVLGVSKEAPLSEIRAAHRKRVLKCHPDKIQDESQRNVAQDEFQKVQQAYELLSDDTRRNRYDQQAKLAELKRELLERRRADSAYSSPRGSGSSAREYREGRIVEERVPAEVFLDEAMRFTDSPRPMSRKFDEFGMRPKPRAAEEKKKPRAPTSSYRAAKELARETAKATHSDRAKHRDKERRRQASEKFDRFGPYEESSDDGSDSSDSAYDLPKRPSASRRERELRSRPAEFTRRRERRFDDDYGDQLKSKLNNMRADAEDYIERSKFDVDRRRRLSRSPPRHRGYESTEPESSASRRSGRSTRSTRHRSSSRNDSYEHLESRNYEKPPKMPTATTSPSLKNLVRPAFLSSRSATTSASGFTRPKREGSSRPDPDLYNMSREPIPPRPSKLRERNDSGYSSPSTPEMPPPRGNSPKTSRYKIVTEPEAHVIEPLLSKSSKYRGSTSPDRVERSASSARMPHPKRGSSYTTYIPESAPRVEVRPSRPSRPAHGDVEYTTRVKDQDVKYTREIRPGDATIAPGRSRYYYDDYHHPPVGRRQSAHA</sequence>
<comment type="caution">
    <text evidence="3">The sequence shown here is derived from an EMBL/GenBank/DDBJ whole genome shotgun (WGS) entry which is preliminary data.</text>
</comment>
<dbReference type="OrthoDB" id="10250354at2759"/>
<evidence type="ECO:0000259" key="2">
    <source>
        <dbReference type="PROSITE" id="PS50076"/>
    </source>
</evidence>
<dbReference type="RefSeq" id="XP_056507906.1">
    <property type="nucleotide sequence ID" value="XM_056659613.1"/>
</dbReference>
<dbReference type="EMBL" id="JAPMSZ010000011">
    <property type="protein sequence ID" value="KAJ5084509.1"/>
    <property type="molecule type" value="Genomic_DNA"/>
</dbReference>
<feature type="region of interest" description="Disordered" evidence="1">
    <location>
        <begin position="127"/>
        <end position="505"/>
    </location>
</feature>
<protein>
    <recommendedName>
        <fullName evidence="2">J domain-containing protein</fullName>
    </recommendedName>
</protein>
<feature type="compositionally biased region" description="Basic and acidic residues" evidence="1">
    <location>
        <begin position="168"/>
        <end position="205"/>
    </location>
</feature>
<dbReference type="Gene3D" id="1.10.287.110">
    <property type="entry name" value="DnaJ domain"/>
    <property type="match status" value="1"/>
</dbReference>
<dbReference type="GeneID" id="81398782"/>
<dbReference type="AlphaFoldDB" id="A0A9W9JWK8"/>
<evidence type="ECO:0000256" key="1">
    <source>
        <dbReference type="SAM" id="MobiDB-lite"/>
    </source>
</evidence>
<evidence type="ECO:0000313" key="4">
    <source>
        <dbReference type="Proteomes" id="UP001141434"/>
    </source>
</evidence>
<name>A0A9W9JWK8_9EURO</name>
<feature type="domain" description="J" evidence="2">
    <location>
        <begin position="8"/>
        <end position="76"/>
    </location>
</feature>
<feature type="compositionally biased region" description="Basic and acidic residues" evidence="1">
    <location>
        <begin position="326"/>
        <end position="340"/>
    </location>
</feature>
<dbReference type="PANTHER" id="PTHR44144">
    <property type="entry name" value="DNAJ HOMOLOG SUBFAMILY C MEMBER 9"/>
    <property type="match status" value="1"/>
</dbReference>
<feature type="compositionally biased region" description="Basic residues" evidence="1">
    <location>
        <begin position="284"/>
        <end position="294"/>
    </location>
</feature>
<dbReference type="FunFam" id="1.10.287.110:FF:000073">
    <property type="entry name" value="DnaJ domain protein"/>
    <property type="match status" value="1"/>
</dbReference>
<dbReference type="SUPFAM" id="SSF46565">
    <property type="entry name" value="Chaperone J-domain"/>
    <property type="match status" value="1"/>
</dbReference>
<gene>
    <name evidence="3" type="ORF">NUU61_009088</name>
</gene>
<feature type="compositionally biased region" description="Basic residues" evidence="1">
    <location>
        <begin position="309"/>
        <end position="322"/>
    </location>
</feature>
<dbReference type="GO" id="GO:0005634">
    <property type="term" value="C:nucleus"/>
    <property type="evidence" value="ECO:0007669"/>
    <property type="project" value="TreeGrafter"/>
</dbReference>
<dbReference type="Proteomes" id="UP001141434">
    <property type="component" value="Unassembled WGS sequence"/>
</dbReference>
<dbReference type="InterPro" id="IPR001623">
    <property type="entry name" value="DnaJ_domain"/>
</dbReference>
<organism evidence="3 4">
    <name type="scientific">Penicillium alfredii</name>
    <dbReference type="NCBI Taxonomy" id="1506179"/>
    <lineage>
        <taxon>Eukaryota</taxon>
        <taxon>Fungi</taxon>
        <taxon>Dikarya</taxon>
        <taxon>Ascomycota</taxon>
        <taxon>Pezizomycotina</taxon>
        <taxon>Eurotiomycetes</taxon>
        <taxon>Eurotiomycetidae</taxon>
        <taxon>Eurotiales</taxon>
        <taxon>Aspergillaceae</taxon>
        <taxon>Penicillium</taxon>
    </lineage>
</organism>
<keyword evidence="4" id="KW-1185">Reference proteome</keyword>
<dbReference type="Pfam" id="PF00226">
    <property type="entry name" value="DnaJ"/>
    <property type="match status" value="1"/>
</dbReference>
<dbReference type="CDD" id="cd06257">
    <property type="entry name" value="DnaJ"/>
    <property type="match status" value="1"/>
</dbReference>
<feature type="compositionally biased region" description="Basic and acidic residues" evidence="1">
    <location>
        <begin position="230"/>
        <end position="260"/>
    </location>
</feature>
<feature type="compositionally biased region" description="Low complexity" evidence="1">
    <location>
        <begin position="93"/>
        <end position="105"/>
    </location>
</feature>
<reference evidence="3" key="1">
    <citation type="submission" date="2022-11" db="EMBL/GenBank/DDBJ databases">
        <authorList>
            <person name="Petersen C."/>
        </authorList>
    </citation>
    <scope>NUCLEOTIDE SEQUENCE</scope>
    <source>
        <strain evidence="3">IBT 34128</strain>
    </source>
</reference>
<feature type="region of interest" description="Disordered" evidence="1">
    <location>
        <begin position="524"/>
        <end position="554"/>
    </location>
</feature>
<feature type="compositionally biased region" description="Basic and acidic residues" evidence="1">
    <location>
        <begin position="139"/>
        <end position="157"/>
    </location>
</feature>
<accession>A0A9W9JWK8</accession>
<feature type="compositionally biased region" description="Basic and acidic residues" evidence="1">
    <location>
        <begin position="268"/>
        <end position="283"/>
    </location>
</feature>
<feature type="compositionally biased region" description="Polar residues" evidence="1">
    <location>
        <begin position="447"/>
        <end position="458"/>
    </location>
</feature>
<dbReference type="SMART" id="SM00271">
    <property type="entry name" value="DnaJ"/>
    <property type="match status" value="1"/>
</dbReference>
<dbReference type="PANTHER" id="PTHR44144:SF1">
    <property type="entry name" value="DNAJ HOMOLOG SUBFAMILY C MEMBER 9"/>
    <property type="match status" value="1"/>
</dbReference>
<feature type="region of interest" description="Disordered" evidence="1">
    <location>
        <begin position="87"/>
        <end position="112"/>
    </location>
</feature>
<dbReference type="GO" id="GO:0031072">
    <property type="term" value="F:heat shock protein binding"/>
    <property type="evidence" value="ECO:0007669"/>
    <property type="project" value="TreeGrafter"/>
</dbReference>
<dbReference type="PRINTS" id="PR00625">
    <property type="entry name" value="JDOMAIN"/>
</dbReference>
<dbReference type="PROSITE" id="PS00636">
    <property type="entry name" value="DNAJ_1"/>
    <property type="match status" value="1"/>
</dbReference>
<dbReference type="GO" id="GO:0005737">
    <property type="term" value="C:cytoplasm"/>
    <property type="evidence" value="ECO:0007669"/>
    <property type="project" value="TreeGrafter"/>
</dbReference>
<feature type="compositionally biased region" description="Basic and acidic residues" evidence="1">
    <location>
        <begin position="375"/>
        <end position="385"/>
    </location>
</feature>